<evidence type="ECO:0000313" key="6">
    <source>
        <dbReference type="EMBL" id="KAF7494235.1"/>
    </source>
</evidence>
<proteinExistence type="inferred from homology"/>
<accession>A0A834VFX3</accession>
<dbReference type="SUPFAM" id="SSF46579">
    <property type="entry name" value="Prefoldin"/>
    <property type="match status" value="1"/>
</dbReference>
<dbReference type="GO" id="GO:0051087">
    <property type="term" value="F:protein-folding chaperone binding"/>
    <property type="evidence" value="ECO:0007669"/>
    <property type="project" value="TreeGrafter"/>
</dbReference>
<evidence type="ECO:0000256" key="5">
    <source>
        <dbReference type="SAM" id="Coils"/>
    </source>
</evidence>
<dbReference type="Gene3D" id="1.10.287.370">
    <property type="match status" value="1"/>
</dbReference>
<reference evidence="8" key="1">
    <citation type="journal article" date="2020" name="PLoS Negl. Trop. Dis.">
        <title>High-quality nuclear genome for Sarcoptes scabiei-A critical resource for a neglected parasite.</title>
        <authorList>
            <person name="Korhonen P.K."/>
            <person name="Gasser R.B."/>
            <person name="Ma G."/>
            <person name="Wang T."/>
            <person name="Stroehlein A.J."/>
            <person name="Young N.D."/>
            <person name="Ang C.S."/>
            <person name="Fernando D.D."/>
            <person name="Lu H.C."/>
            <person name="Taylor S."/>
            <person name="Reynolds S.L."/>
            <person name="Mofiz E."/>
            <person name="Najaraj S.H."/>
            <person name="Gowda H."/>
            <person name="Madugundu A."/>
            <person name="Renuse S."/>
            <person name="Holt D."/>
            <person name="Pandey A."/>
            <person name="Papenfuss A.T."/>
            <person name="Fischer K."/>
        </authorList>
    </citation>
    <scope>NUCLEOTIDE SEQUENCE [LARGE SCALE GENOMIC DNA]</scope>
</reference>
<evidence type="ECO:0000313" key="8">
    <source>
        <dbReference type="Proteomes" id="UP000070412"/>
    </source>
</evidence>
<keyword evidence="5" id="KW-0175">Coiled coil</keyword>
<dbReference type="GO" id="GO:0005737">
    <property type="term" value="C:cytoplasm"/>
    <property type="evidence" value="ECO:0007669"/>
    <property type="project" value="TreeGrafter"/>
</dbReference>
<protein>
    <recommendedName>
        <fullName evidence="4">Probable prefoldin subunit 6</fullName>
    </recommendedName>
</protein>
<evidence type="ECO:0000256" key="3">
    <source>
        <dbReference type="ARBA" id="ARBA00023186"/>
    </source>
</evidence>
<dbReference type="Proteomes" id="UP000070412">
    <property type="component" value="Unassembled WGS sequence"/>
</dbReference>
<comment type="subunit">
    <text evidence="2">Heterohexamer of two PFD-alpha type and four PFD-beta type subunits.</text>
</comment>
<dbReference type="GO" id="GO:0016272">
    <property type="term" value="C:prefoldin complex"/>
    <property type="evidence" value="ECO:0007669"/>
    <property type="project" value="InterPro"/>
</dbReference>
<dbReference type="EnsemblMetazoa" id="SSS_5621s_mrna">
    <property type="protein sequence ID" value="KAF7494235.1"/>
    <property type="gene ID" value="SSS_5621"/>
</dbReference>
<evidence type="ECO:0000256" key="2">
    <source>
        <dbReference type="ARBA" id="ARBA00011695"/>
    </source>
</evidence>
<dbReference type="OMA" id="VQTEFAQ"/>
<name>A0A834VFX3_SARSC</name>
<dbReference type="InterPro" id="IPR002777">
    <property type="entry name" value="PFD_beta-like"/>
</dbReference>
<dbReference type="AlphaFoldDB" id="A0A834VFX3"/>
<dbReference type="EMBL" id="WVUK01000053">
    <property type="protein sequence ID" value="KAF7494235.1"/>
    <property type="molecule type" value="Genomic_DNA"/>
</dbReference>
<dbReference type="GO" id="GO:0006457">
    <property type="term" value="P:protein folding"/>
    <property type="evidence" value="ECO:0007669"/>
    <property type="project" value="InterPro"/>
</dbReference>
<dbReference type="Pfam" id="PF01920">
    <property type="entry name" value="Prefoldin_2"/>
    <property type="match status" value="1"/>
</dbReference>
<reference evidence="7" key="3">
    <citation type="submission" date="2022-06" db="UniProtKB">
        <authorList>
            <consortium name="EnsemblMetazoa"/>
        </authorList>
    </citation>
    <scope>IDENTIFICATION</scope>
</reference>
<keyword evidence="3" id="KW-0143">Chaperone</keyword>
<gene>
    <name evidence="6" type="ORF">SSS_5621</name>
</gene>
<feature type="coiled-coil region" evidence="5">
    <location>
        <begin position="3"/>
        <end position="111"/>
    </location>
</feature>
<evidence type="ECO:0000256" key="1">
    <source>
        <dbReference type="ARBA" id="ARBA00008045"/>
    </source>
</evidence>
<evidence type="ECO:0000256" key="4">
    <source>
        <dbReference type="ARBA" id="ARBA00072592"/>
    </source>
</evidence>
<evidence type="ECO:0000313" key="7">
    <source>
        <dbReference type="EnsemblMetazoa" id="KAF7494235.1"/>
    </source>
</evidence>
<organism evidence="6">
    <name type="scientific">Sarcoptes scabiei</name>
    <name type="common">Itch mite</name>
    <name type="synonym">Acarus scabiei</name>
    <dbReference type="NCBI Taxonomy" id="52283"/>
    <lineage>
        <taxon>Eukaryota</taxon>
        <taxon>Metazoa</taxon>
        <taxon>Ecdysozoa</taxon>
        <taxon>Arthropoda</taxon>
        <taxon>Chelicerata</taxon>
        <taxon>Arachnida</taxon>
        <taxon>Acari</taxon>
        <taxon>Acariformes</taxon>
        <taxon>Sarcoptiformes</taxon>
        <taxon>Astigmata</taxon>
        <taxon>Psoroptidia</taxon>
        <taxon>Sarcoptoidea</taxon>
        <taxon>Sarcoptidae</taxon>
        <taxon>Sarcoptinae</taxon>
        <taxon>Sarcoptes</taxon>
    </lineage>
</organism>
<dbReference type="CDD" id="cd23161">
    <property type="entry name" value="Prefoldin_6"/>
    <property type="match status" value="1"/>
</dbReference>
<comment type="similarity">
    <text evidence="1">Belongs to the prefoldin subunit beta family.</text>
</comment>
<dbReference type="GO" id="GO:0051082">
    <property type="term" value="F:unfolded protein binding"/>
    <property type="evidence" value="ECO:0007669"/>
    <property type="project" value="InterPro"/>
</dbReference>
<reference evidence="6" key="2">
    <citation type="submission" date="2020-01" db="EMBL/GenBank/DDBJ databases">
        <authorList>
            <person name="Korhonen P.K.K."/>
            <person name="Guangxu M.G."/>
            <person name="Wang T.W."/>
            <person name="Stroehlein A.J.S."/>
            <person name="Young N.D."/>
            <person name="Ang C.-S.A."/>
            <person name="Fernando D.W.F."/>
            <person name="Lu H.L."/>
            <person name="Taylor S.T."/>
            <person name="Ehtesham M.E.M."/>
            <person name="Najaraj S.H.N."/>
            <person name="Harsha G.H.G."/>
            <person name="Madugundu A.M."/>
            <person name="Renuse S.R."/>
            <person name="Holt D.H."/>
            <person name="Pandey A.P."/>
            <person name="Papenfuss A.P."/>
            <person name="Gasser R.B.G."/>
            <person name="Fischer K.F."/>
        </authorList>
    </citation>
    <scope>NUCLEOTIDE SEQUENCE</scope>
    <source>
        <strain evidence="6">SSS_KF_BRIS2020</strain>
    </source>
</reference>
<dbReference type="InterPro" id="IPR009053">
    <property type="entry name" value="Prefoldin"/>
</dbReference>
<dbReference type="GO" id="GO:0051131">
    <property type="term" value="P:chaperone-mediated protein complex assembly"/>
    <property type="evidence" value="ECO:0007669"/>
    <property type="project" value="TreeGrafter"/>
</dbReference>
<keyword evidence="8" id="KW-1185">Reference proteome</keyword>
<dbReference type="FunFam" id="1.10.287.370:FF:000003">
    <property type="entry name" value="Prefoldin subunit 6"/>
    <property type="match status" value="1"/>
</dbReference>
<sequence length="120" mass="14256">MEMKKFNDQYQKFQESRNQIKKLIGQRGQLEVQLNENKIVKEELELLDDNVRTFKLIGPALMKIDLKEAKDNVNNRIKYINQELKRHEQSIETLMKQQEEHKNAVLEIEKELRAKGAAYS</sequence>
<dbReference type="PANTHER" id="PTHR21431:SF0">
    <property type="entry name" value="PREFOLDIN SUBUNIT 6"/>
    <property type="match status" value="1"/>
</dbReference>
<dbReference type="PANTHER" id="PTHR21431">
    <property type="entry name" value="PREFOLDIN SUBUNIT 6"/>
    <property type="match status" value="1"/>
</dbReference>
<dbReference type="OrthoDB" id="248120at2759"/>